<gene>
    <name evidence="1" type="ORF">OH76DRAFT_465594</name>
</gene>
<dbReference type="AlphaFoldDB" id="A0A371DCI7"/>
<protein>
    <submittedName>
        <fullName evidence="1">Uncharacterized protein</fullName>
    </submittedName>
</protein>
<accession>A0A371DCI7</accession>
<name>A0A371DCI7_9APHY</name>
<dbReference type="EMBL" id="KZ857400">
    <property type="protein sequence ID" value="RDX50261.1"/>
    <property type="molecule type" value="Genomic_DNA"/>
</dbReference>
<evidence type="ECO:0000313" key="1">
    <source>
        <dbReference type="EMBL" id="RDX50261.1"/>
    </source>
</evidence>
<proteinExistence type="predicted"/>
<dbReference type="Proteomes" id="UP000256964">
    <property type="component" value="Unassembled WGS sequence"/>
</dbReference>
<organism evidence="1 2">
    <name type="scientific">Lentinus brumalis</name>
    <dbReference type="NCBI Taxonomy" id="2498619"/>
    <lineage>
        <taxon>Eukaryota</taxon>
        <taxon>Fungi</taxon>
        <taxon>Dikarya</taxon>
        <taxon>Basidiomycota</taxon>
        <taxon>Agaricomycotina</taxon>
        <taxon>Agaricomycetes</taxon>
        <taxon>Polyporales</taxon>
        <taxon>Polyporaceae</taxon>
        <taxon>Lentinus</taxon>
    </lineage>
</organism>
<reference evidence="1 2" key="1">
    <citation type="journal article" date="2018" name="Biotechnol. Biofuels">
        <title>Integrative visual omics of the white-rot fungus Polyporus brumalis exposes the biotechnological potential of its oxidative enzymes for delignifying raw plant biomass.</title>
        <authorList>
            <person name="Miyauchi S."/>
            <person name="Rancon A."/>
            <person name="Drula E."/>
            <person name="Hage H."/>
            <person name="Chaduli D."/>
            <person name="Favel A."/>
            <person name="Grisel S."/>
            <person name="Henrissat B."/>
            <person name="Herpoel-Gimbert I."/>
            <person name="Ruiz-Duenas F.J."/>
            <person name="Chevret D."/>
            <person name="Hainaut M."/>
            <person name="Lin J."/>
            <person name="Wang M."/>
            <person name="Pangilinan J."/>
            <person name="Lipzen A."/>
            <person name="Lesage-Meessen L."/>
            <person name="Navarro D."/>
            <person name="Riley R."/>
            <person name="Grigoriev I.V."/>
            <person name="Zhou S."/>
            <person name="Raouche S."/>
            <person name="Rosso M.N."/>
        </authorList>
    </citation>
    <scope>NUCLEOTIDE SEQUENCE [LARGE SCALE GENOMIC DNA]</scope>
    <source>
        <strain evidence="1 2">BRFM 1820</strain>
    </source>
</reference>
<keyword evidence="2" id="KW-1185">Reference proteome</keyword>
<sequence>MATLPSCLPRVTSRFQLNTFGIDTSLAELQLTRRPSSSLGPSTFGLNSARRCSLASTARAHSSDPRQAPPPADCSLQFESSRVGRVLAMLSSRCAFRRNCQARAVSRPAGNHRRSLSPRSFGARRGCSIHLTSPVVLQAACSSLRPLVHTPTITPSPGVSVTGFHPCDTSLSP</sequence>
<evidence type="ECO:0000313" key="2">
    <source>
        <dbReference type="Proteomes" id="UP000256964"/>
    </source>
</evidence>